<proteinExistence type="predicted"/>
<dbReference type="AlphaFoldDB" id="A0A395NNN3"/>
<organism evidence="2 3">
    <name type="scientific">Trichoderma arundinaceum</name>
    <dbReference type="NCBI Taxonomy" id="490622"/>
    <lineage>
        <taxon>Eukaryota</taxon>
        <taxon>Fungi</taxon>
        <taxon>Dikarya</taxon>
        <taxon>Ascomycota</taxon>
        <taxon>Pezizomycotina</taxon>
        <taxon>Sordariomycetes</taxon>
        <taxon>Hypocreomycetidae</taxon>
        <taxon>Hypocreales</taxon>
        <taxon>Hypocreaceae</taxon>
        <taxon>Trichoderma</taxon>
    </lineage>
</organism>
<protein>
    <submittedName>
        <fullName evidence="2">Uncharacterized protein</fullName>
    </submittedName>
</protein>
<comment type="caution">
    <text evidence="2">The sequence shown here is derived from an EMBL/GenBank/DDBJ whole genome shotgun (WGS) entry which is preliminary data.</text>
</comment>
<dbReference type="EMBL" id="PXOA01000278">
    <property type="protein sequence ID" value="RFU77534.1"/>
    <property type="molecule type" value="Genomic_DNA"/>
</dbReference>
<feature type="region of interest" description="Disordered" evidence="1">
    <location>
        <begin position="1"/>
        <end position="38"/>
    </location>
</feature>
<gene>
    <name evidence="2" type="ORF">TARUN_4748</name>
</gene>
<dbReference type="Proteomes" id="UP000266272">
    <property type="component" value="Unassembled WGS sequence"/>
</dbReference>
<sequence>MNDLTSTSNQGGVTMSTQANGVDAPTSTGQQENSATIETQCVLASPNTSQPPTSEPWNIDNVVSILTPPNSKRLSSALEGPPKRAKLDSNEILKQVNHQAEIIQRTINSSQASQDDKLREVHEAVEQNKQTIGNMQNELRQFMSAVASTLRDIQECLDD</sequence>
<reference evidence="2 3" key="1">
    <citation type="journal article" date="2018" name="PLoS Pathog.">
        <title>Evolution of structural diversity of trichothecenes, a family of toxins produced by plant pathogenic and entomopathogenic fungi.</title>
        <authorList>
            <person name="Proctor R.H."/>
            <person name="McCormick S.P."/>
            <person name="Kim H.S."/>
            <person name="Cardoza R.E."/>
            <person name="Stanley A.M."/>
            <person name="Lindo L."/>
            <person name="Kelly A."/>
            <person name="Brown D.W."/>
            <person name="Lee T."/>
            <person name="Vaughan M.M."/>
            <person name="Alexander N.J."/>
            <person name="Busman M."/>
            <person name="Gutierrez S."/>
        </authorList>
    </citation>
    <scope>NUCLEOTIDE SEQUENCE [LARGE SCALE GENOMIC DNA]</scope>
    <source>
        <strain evidence="2 3">IBT 40837</strain>
    </source>
</reference>
<accession>A0A395NNN3</accession>
<name>A0A395NNN3_TRIAR</name>
<evidence type="ECO:0000256" key="1">
    <source>
        <dbReference type="SAM" id="MobiDB-lite"/>
    </source>
</evidence>
<dbReference type="OrthoDB" id="4896814at2759"/>
<evidence type="ECO:0000313" key="3">
    <source>
        <dbReference type="Proteomes" id="UP000266272"/>
    </source>
</evidence>
<keyword evidence="3" id="KW-1185">Reference proteome</keyword>
<evidence type="ECO:0000313" key="2">
    <source>
        <dbReference type="EMBL" id="RFU77534.1"/>
    </source>
</evidence>